<evidence type="ECO:0000259" key="1">
    <source>
        <dbReference type="Pfam" id="PF05050"/>
    </source>
</evidence>
<dbReference type="InterPro" id="IPR029063">
    <property type="entry name" value="SAM-dependent_MTases_sf"/>
</dbReference>
<organism evidence="2 3">
    <name type="scientific">Rhodopseudomonas pseudopalustris</name>
    <dbReference type="NCBI Taxonomy" id="1513892"/>
    <lineage>
        <taxon>Bacteria</taxon>
        <taxon>Pseudomonadati</taxon>
        <taxon>Pseudomonadota</taxon>
        <taxon>Alphaproteobacteria</taxon>
        <taxon>Hyphomicrobiales</taxon>
        <taxon>Nitrobacteraceae</taxon>
        <taxon>Rhodopseudomonas</taxon>
    </lineage>
</organism>
<feature type="domain" description="Methyltransferase FkbM" evidence="1">
    <location>
        <begin position="68"/>
        <end position="217"/>
    </location>
</feature>
<sequence>MTSVIERLTARLRRAFRVRRISFDGFTLVGYRHGVPKSMTHALLAGDYENPERHAIKGVARPGDRVVDIGACMGVVSLTAARIVGAEAVVAFEPNPAAAIVAAENFALNNLPVKIEHAAVGVAAGWATLTVGSSSWLGAAIGGGHATTIEVPVCAIGDVIAQYRPTILVLDAEGMEVDILPACPMGGLRAVVAEFHLSSLGPDSVEGLRRHLRAEGFQRDAQLSEAGDLVCTEAWTREVRTT</sequence>
<dbReference type="SUPFAM" id="SSF53335">
    <property type="entry name" value="S-adenosyl-L-methionine-dependent methyltransferases"/>
    <property type="match status" value="1"/>
</dbReference>
<dbReference type="AlphaFoldDB" id="A0A1H8XA61"/>
<dbReference type="RefSeq" id="WP_092686283.1">
    <property type="nucleotide sequence ID" value="NZ_FODT01000018.1"/>
</dbReference>
<dbReference type="OrthoDB" id="456767at2"/>
<evidence type="ECO:0000313" key="3">
    <source>
        <dbReference type="Proteomes" id="UP000199615"/>
    </source>
</evidence>
<dbReference type="NCBIfam" id="TIGR01444">
    <property type="entry name" value="fkbM_fam"/>
    <property type="match status" value="1"/>
</dbReference>
<evidence type="ECO:0000313" key="2">
    <source>
        <dbReference type="EMBL" id="SEP36643.1"/>
    </source>
</evidence>
<keyword evidence="2" id="KW-0808">Transferase</keyword>
<dbReference type="Pfam" id="PF05050">
    <property type="entry name" value="Methyltransf_21"/>
    <property type="match status" value="1"/>
</dbReference>
<dbReference type="InterPro" id="IPR006342">
    <property type="entry name" value="FkbM_mtfrase"/>
</dbReference>
<accession>A0A1H8XA61</accession>
<dbReference type="PANTHER" id="PTHR34203">
    <property type="entry name" value="METHYLTRANSFERASE, FKBM FAMILY PROTEIN"/>
    <property type="match status" value="1"/>
</dbReference>
<dbReference type="GO" id="GO:0008168">
    <property type="term" value="F:methyltransferase activity"/>
    <property type="evidence" value="ECO:0007669"/>
    <property type="project" value="UniProtKB-KW"/>
</dbReference>
<name>A0A1H8XA61_9BRAD</name>
<dbReference type="InterPro" id="IPR052514">
    <property type="entry name" value="SAM-dependent_MTase"/>
</dbReference>
<dbReference type="Gene3D" id="3.40.50.150">
    <property type="entry name" value="Vaccinia Virus protein VP39"/>
    <property type="match status" value="1"/>
</dbReference>
<gene>
    <name evidence="2" type="ORF">SAMN05444123_11810</name>
</gene>
<proteinExistence type="predicted"/>
<keyword evidence="2" id="KW-0489">Methyltransferase</keyword>
<dbReference type="GO" id="GO:0032259">
    <property type="term" value="P:methylation"/>
    <property type="evidence" value="ECO:0007669"/>
    <property type="project" value="UniProtKB-KW"/>
</dbReference>
<reference evidence="3" key="1">
    <citation type="submission" date="2016-10" db="EMBL/GenBank/DDBJ databases">
        <authorList>
            <person name="Varghese N."/>
            <person name="Submissions S."/>
        </authorList>
    </citation>
    <scope>NUCLEOTIDE SEQUENCE [LARGE SCALE GENOMIC DNA]</scope>
    <source>
        <strain evidence="3">DSM 123</strain>
    </source>
</reference>
<protein>
    <submittedName>
        <fullName evidence="2">Methyltransferase, FkbM family</fullName>
    </submittedName>
</protein>
<dbReference type="PANTHER" id="PTHR34203:SF15">
    <property type="entry name" value="SLL1173 PROTEIN"/>
    <property type="match status" value="1"/>
</dbReference>
<keyword evidence="3" id="KW-1185">Reference proteome</keyword>
<dbReference type="EMBL" id="FODT01000018">
    <property type="protein sequence ID" value="SEP36643.1"/>
    <property type="molecule type" value="Genomic_DNA"/>
</dbReference>
<dbReference type="Proteomes" id="UP000199615">
    <property type="component" value="Unassembled WGS sequence"/>
</dbReference>